<dbReference type="SUPFAM" id="SSF55957">
    <property type="entry name" value="Phosphoglucomutase, C-terminal domain"/>
    <property type="match status" value="1"/>
</dbReference>
<evidence type="ECO:0000256" key="10">
    <source>
        <dbReference type="ARBA" id="ARBA00023235"/>
    </source>
</evidence>
<protein>
    <recommendedName>
        <fullName evidence="6">Phosphomannomutase</fullName>
        <ecNumber evidence="5">5.4.2.8</ecNumber>
    </recommendedName>
</protein>
<dbReference type="EC" id="5.4.2.8" evidence="5"/>
<dbReference type="Pfam" id="PF02880">
    <property type="entry name" value="PGM_PMM_III"/>
    <property type="match status" value="1"/>
</dbReference>
<comment type="pathway">
    <text evidence="3">Nucleotide-sugar biosynthesis; GDP-alpha-D-mannose biosynthesis; alpha-D-mannose 1-phosphate from D-fructose 6-phosphate: step 2/2.</text>
</comment>
<gene>
    <name evidence="16" type="primary">manB</name>
</gene>
<evidence type="ECO:0000256" key="8">
    <source>
        <dbReference type="ARBA" id="ARBA00022723"/>
    </source>
</evidence>
<dbReference type="EMBL" id="AB924571">
    <property type="protein sequence ID" value="BAT23620.1"/>
    <property type="molecule type" value="Genomic_DNA"/>
</dbReference>
<dbReference type="Pfam" id="PF02879">
    <property type="entry name" value="PGM_PMM_II"/>
    <property type="match status" value="1"/>
</dbReference>
<dbReference type="GO" id="GO:0004615">
    <property type="term" value="F:phosphomannomutase activity"/>
    <property type="evidence" value="ECO:0007669"/>
    <property type="project" value="UniProtKB-EC"/>
</dbReference>
<dbReference type="InterPro" id="IPR036900">
    <property type="entry name" value="A-D-PHexomutase_C_sf"/>
</dbReference>
<evidence type="ECO:0000259" key="13">
    <source>
        <dbReference type="Pfam" id="PF02878"/>
    </source>
</evidence>
<dbReference type="AlphaFoldDB" id="A0A0P0YRC6"/>
<dbReference type="PRINTS" id="PR00509">
    <property type="entry name" value="PGMPMM"/>
</dbReference>
<dbReference type="InterPro" id="IPR005843">
    <property type="entry name" value="A-D-PHexomutase_C"/>
</dbReference>
<proteinExistence type="inferred from homology"/>
<dbReference type="PANTHER" id="PTHR43771">
    <property type="entry name" value="PHOSPHOMANNOMUTASE"/>
    <property type="match status" value="1"/>
</dbReference>
<comment type="catalytic activity">
    <reaction evidence="1">
        <text>alpha-D-mannose 1-phosphate = D-mannose 6-phosphate</text>
        <dbReference type="Rhea" id="RHEA:11140"/>
        <dbReference type="ChEBI" id="CHEBI:58409"/>
        <dbReference type="ChEBI" id="CHEBI:58735"/>
        <dbReference type="EC" id="5.4.2.8"/>
    </reaction>
</comment>
<dbReference type="Gene3D" id="3.30.310.50">
    <property type="entry name" value="Alpha-D-phosphohexomutase, C-terminal domain"/>
    <property type="match status" value="1"/>
</dbReference>
<evidence type="ECO:0000256" key="11">
    <source>
        <dbReference type="RuleBase" id="RU004326"/>
    </source>
</evidence>
<keyword evidence="8 11" id="KW-0479">Metal-binding</keyword>
<dbReference type="Gene3D" id="3.40.120.10">
    <property type="entry name" value="Alpha-D-Glucose-1,6-Bisphosphate, subunit A, domain 3"/>
    <property type="match status" value="3"/>
</dbReference>
<dbReference type="InterPro" id="IPR016055">
    <property type="entry name" value="A-D-PHexomutase_a/b/a-I/II/III"/>
</dbReference>
<evidence type="ECO:0000256" key="7">
    <source>
        <dbReference type="ARBA" id="ARBA00022553"/>
    </source>
</evidence>
<reference evidence="16" key="1">
    <citation type="submission" date="2014-04" db="EMBL/GenBank/DDBJ databases">
        <authorList>
            <person name="Harrison E."/>
        </authorList>
    </citation>
    <scope>NUCLEOTIDE SEQUENCE</scope>
    <source>
        <strain evidence="16">6168</strain>
    </source>
</reference>
<sequence length="467" mass="52463">MAIVNKENKMLNKLTCFKAYDIRGKLGDELNEDIAYRIGRAYGERLRPKNIVVGGDIRHSSESIKLALARGLQDSGTNVYDLGLTGTEEIYFATSHLRMDGGIEITASHNPIDYNGMKLVREESKPISGDSGLHEIQELAEDNNFGLVTESSRGLYKKICVLDAYIDKLLSYVSFDKLNKSLRIVINSGNGAAGHVIDAIEEQFRKNNVPIEFIKVNHQPDGNFPNGIPNPLLPECRQDTTDAIINYSADFGIAFDGDFDRCFLFDENGRFIEGYYIVGLLAQAFLEKYPGARIIHDPRLSWNTIDIVKQYGGVPVMSKTGHAFIKERMRSEDAVYGGEMSAHHYFRDFAYCDSGMIPWLLITELLCVRGQSLSKLVDERINAYPASGEINSSIDNQAEAIKKVLQRYSPDALSIDYIDGISVEFEKWRFNLRTSNTEPVVRLNVESRGDVNLMNEKTKEILSILQS</sequence>
<dbReference type="CDD" id="cd03089">
    <property type="entry name" value="PMM_PGM"/>
    <property type="match status" value="1"/>
</dbReference>
<evidence type="ECO:0000313" key="16">
    <source>
        <dbReference type="EMBL" id="BAT23620.1"/>
    </source>
</evidence>
<evidence type="ECO:0000259" key="15">
    <source>
        <dbReference type="Pfam" id="PF02880"/>
    </source>
</evidence>
<keyword evidence="10" id="KW-0413">Isomerase</keyword>
<dbReference type="PROSITE" id="PS00710">
    <property type="entry name" value="PGM_PMM"/>
    <property type="match status" value="1"/>
</dbReference>
<keyword evidence="7" id="KW-0597">Phosphoprotein</keyword>
<dbReference type="InterPro" id="IPR016066">
    <property type="entry name" value="A-D-PHexomutase_CS"/>
</dbReference>
<evidence type="ECO:0000256" key="9">
    <source>
        <dbReference type="ARBA" id="ARBA00022842"/>
    </source>
</evidence>
<feature type="domain" description="Alpha-D-phosphohexomutase alpha/beta/alpha" evidence="13">
    <location>
        <begin position="17"/>
        <end position="143"/>
    </location>
</feature>
<evidence type="ECO:0000256" key="4">
    <source>
        <dbReference type="ARBA" id="ARBA00010231"/>
    </source>
</evidence>
<name>A0A0P0YRC6_9ENTR</name>
<evidence type="ECO:0000259" key="14">
    <source>
        <dbReference type="Pfam" id="PF02879"/>
    </source>
</evidence>
<dbReference type="SUPFAM" id="SSF53738">
    <property type="entry name" value="Phosphoglucomutase, first 3 domains"/>
    <property type="match status" value="3"/>
</dbReference>
<comment type="cofactor">
    <cofactor evidence="2">
        <name>Mg(2+)</name>
        <dbReference type="ChEBI" id="CHEBI:18420"/>
    </cofactor>
</comment>
<organism evidence="16">
    <name type="scientific">Klebsiella sp. 6168</name>
    <dbReference type="NCBI Taxonomy" id="1497810"/>
    <lineage>
        <taxon>Bacteria</taxon>
        <taxon>Pseudomonadati</taxon>
        <taxon>Pseudomonadota</taxon>
        <taxon>Gammaproteobacteria</taxon>
        <taxon>Enterobacterales</taxon>
        <taxon>Enterobacteriaceae</taxon>
        <taxon>Klebsiella/Raoultella group</taxon>
        <taxon>Klebsiella</taxon>
    </lineage>
</organism>
<evidence type="ECO:0000256" key="6">
    <source>
        <dbReference type="ARBA" id="ARBA00021706"/>
    </source>
</evidence>
<comment type="similarity">
    <text evidence="4 11">Belongs to the phosphohexose mutase family.</text>
</comment>
<feature type="domain" description="Alpha-D-phosphohexomutase alpha/beta/alpha" evidence="14">
    <location>
        <begin position="163"/>
        <end position="269"/>
    </location>
</feature>
<dbReference type="InterPro" id="IPR005841">
    <property type="entry name" value="Alpha-D-phosphohexomutase_SF"/>
</dbReference>
<dbReference type="GO" id="GO:0000287">
    <property type="term" value="F:magnesium ion binding"/>
    <property type="evidence" value="ECO:0007669"/>
    <property type="project" value="InterPro"/>
</dbReference>
<dbReference type="GO" id="GO:0005975">
    <property type="term" value="P:carbohydrate metabolic process"/>
    <property type="evidence" value="ECO:0007669"/>
    <property type="project" value="InterPro"/>
</dbReference>
<evidence type="ECO:0000256" key="5">
    <source>
        <dbReference type="ARBA" id="ARBA00012730"/>
    </source>
</evidence>
<reference evidence="16" key="2">
    <citation type="journal article" date="2015" name="Sci. Rep.">
        <title>Genetic analysis of capsular polysaccharide synthesis gene clusters in 79 capsular types of Klebsiella spp.</title>
        <authorList>
            <person name="Pan Y.J."/>
            <person name="Lin T.L."/>
            <person name="Chen C.T."/>
            <person name="Chen Y.Y."/>
            <person name="Hsieh P.F."/>
            <person name="Hsu C.R."/>
            <person name="Wu M.C."/>
            <person name="Wang J.T."/>
        </authorList>
    </citation>
    <scope>NUCLEOTIDE SEQUENCE</scope>
    <source>
        <strain evidence="16">6168</strain>
    </source>
</reference>
<evidence type="ECO:0000256" key="3">
    <source>
        <dbReference type="ARBA" id="ARBA00004699"/>
    </source>
</evidence>
<feature type="domain" description="Alpha-D-phosphohexomutase alpha/beta/alpha" evidence="15">
    <location>
        <begin position="274"/>
        <end position="384"/>
    </location>
</feature>
<dbReference type="InterPro" id="IPR005844">
    <property type="entry name" value="A-D-PHexomutase_a/b/a-I"/>
</dbReference>
<evidence type="ECO:0000259" key="12">
    <source>
        <dbReference type="Pfam" id="PF00408"/>
    </source>
</evidence>
<accession>A0A0P0YRC6</accession>
<dbReference type="Pfam" id="PF00408">
    <property type="entry name" value="PGM_PMM_IV"/>
    <property type="match status" value="1"/>
</dbReference>
<dbReference type="InterPro" id="IPR005846">
    <property type="entry name" value="A-D-PHexomutase_a/b/a-III"/>
</dbReference>
<dbReference type="Pfam" id="PF02878">
    <property type="entry name" value="PGM_PMM_I"/>
    <property type="match status" value="1"/>
</dbReference>
<keyword evidence="9 11" id="KW-0460">Magnesium</keyword>
<evidence type="ECO:0000256" key="2">
    <source>
        <dbReference type="ARBA" id="ARBA00001946"/>
    </source>
</evidence>
<dbReference type="InterPro" id="IPR005845">
    <property type="entry name" value="A-D-PHexomutase_a/b/a-II"/>
</dbReference>
<dbReference type="PANTHER" id="PTHR43771:SF1">
    <property type="entry name" value="PHOSPHOMANNOMUTASE"/>
    <property type="match status" value="1"/>
</dbReference>
<evidence type="ECO:0000256" key="1">
    <source>
        <dbReference type="ARBA" id="ARBA00000586"/>
    </source>
</evidence>
<feature type="domain" description="Alpha-D-phosphohexomutase C-terminal" evidence="12">
    <location>
        <begin position="389"/>
        <end position="454"/>
    </location>
</feature>